<protein>
    <submittedName>
        <fullName evidence="4">Unnamed protein product</fullName>
    </submittedName>
</protein>
<name>A0A9W6WEY8_CANBO</name>
<organism evidence="4 5">
    <name type="scientific">Candida boidinii</name>
    <name type="common">Yeast</name>
    <dbReference type="NCBI Taxonomy" id="5477"/>
    <lineage>
        <taxon>Eukaryota</taxon>
        <taxon>Fungi</taxon>
        <taxon>Dikarya</taxon>
        <taxon>Ascomycota</taxon>
        <taxon>Saccharomycotina</taxon>
        <taxon>Pichiomycetes</taxon>
        <taxon>Pichiales</taxon>
        <taxon>Pichiaceae</taxon>
        <taxon>Ogataea</taxon>
        <taxon>Ogataea/Candida clade</taxon>
    </lineage>
</organism>
<evidence type="ECO:0000313" key="5">
    <source>
        <dbReference type="Proteomes" id="UP001165120"/>
    </source>
</evidence>
<sequence>MSAVTVTGSNKDNNESGFSKTTTRKGNFGSFQTTSNLTAIDTNGNEFRPTDLSIKQILDGVPPECYERRLVESFYYVFRDIAVIGAMMYVANTFIPLIPNQFLRGVAWLSYAITLSLPYTGIWVMAHECGHQAFSDYGVVNDTVGWFLHSYLLVPYFSWKYSHGKHHKATGHMTRDMVFVPKTKEEFKKSRSEDGHSISLSELTSDAPLTTLISLIKQQFGGWIWYLLTDVTGQPHPGVNQFLCSHFNPTSPIFEKRDYWFVILSDIGIFTQFFVLYTWYKNLGAFSVFINWFIPYLFTNHWLVFITYLQHTDLSLPHYEAKEWNFARGAGATIDRDFGFIGKFFFHDIIETHVLHHYVSRIPFYNGRIGTKSLKNVLGESYNYSDENMWVTLWNSARSCQFVDGDNGVLMFRNINNIGVKPQD</sequence>
<proteinExistence type="predicted"/>
<dbReference type="EMBL" id="BSXN01000467">
    <property type="protein sequence ID" value="GME68681.1"/>
    <property type="molecule type" value="Genomic_DNA"/>
</dbReference>
<dbReference type="CDD" id="cd03507">
    <property type="entry name" value="Delta12-FADS-like"/>
    <property type="match status" value="1"/>
</dbReference>
<keyword evidence="2" id="KW-1133">Transmembrane helix</keyword>
<keyword evidence="2" id="KW-0472">Membrane</keyword>
<dbReference type="PANTHER" id="PTHR32100">
    <property type="entry name" value="OMEGA-6 FATTY ACID DESATURASE, CHLOROPLASTIC"/>
    <property type="match status" value="1"/>
</dbReference>
<feature type="region of interest" description="Disordered" evidence="1">
    <location>
        <begin position="1"/>
        <end position="29"/>
    </location>
</feature>
<dbReference type="InterPro" id="IPR012171">
    <property type="entry name" value="Fatty_acid_desaturase"/>
</dbReference>
<gene>
    <name evidence="4" type="ORF">Cboi02_000179900</name>
</gene>
<feature type="domain" description="Fatty acid desaturase" evidence="3">
    <location>
        <begin position="107"/>
        <end position="381"/>
    </location>
</feature>
<feature type="transmembrane region" description="Helical" evidence="2">
    <location>
        <begin position="286"/>
        <end position="309"/>
    </location>
</feature>
<dbReference type="GO" id="GO:0006629">
    <property type="term" value="P:lipid metabolic process"/>
    <property type="evidence" value="ECO:0007669"/>
    <property type="project" value="InterPro"/>
</dbReference>
<reference evidence="4" key="1">
    <citation type="submission" date="2023-04" db="EMBL/GenBank/DDBJ databases">
        <title>Candida boidinii NBRC 10035.</title>
        <authorList>
            <person name="Ichikawa N."/>
            <person name="Sato H."/>
            <person name="Tonouchi N."/>
        </authorList>
    </citation>
    <scope>NUCLEOTIDE SEQUENCE</scope>
    <source>
        <strain evidence="4">NBRC 10035</strain>
    </source>
</reference>
<feature type="transmembrane region" description="Helical" evidence="2">
    <location>
        <begin position="105"/>
        <end position="126"/>
    </location>
</feature>
<feature type="transmembrane region" description="Helical" evidence="2">
    <location>
        <begin position="259"/>
        <end position="280"/>
    </location>
</feature>
<dbReference type="InterPro" id="IPR005804">
    <property type="entry name" value="FA_desaturase_dom"/>
</dbReference>
<keyword evidence="5" id="KW-1185">Reference proteome</keyword>
<feature type="transmembrane region" description="Helical" evidence="2">
    <location>
        <begin position="76"/>
        <end position="99"/>
    </location>
</feature>
<dbReference type="Pfam" id="PF00487">
    <property type="entry name" value="FA_desaturase"/>
    <property type="match status" value="1"/>
</dbReference>
<evidence type="ECO:0000256" key="1">
    <source>
        <dbReference type="SAM" id="MobiDB-lite"/>
    </source>
</evidence>
<keyword evidence="2" id="KW-0812">Transmembrane</keyword>
<evidence type="ECO:0000259" key="3">
    <source>
        <dbReference type="Pfam" id="PF00487"/>
    </source>
</evidence>
<evidence type="ECO:0000256" key="2">
    <source>
        <dbReference type="SAM" id="Phobius"/>
    </source>
</evidence>
<dbReference type="AlphaFoldDB" id="A0A9W6WEY8"/>
<evidence type="ECO:0000313" key="4">
    <source>
        <dbReference type="EMBL" id="GME68681.1"/>
    </source>
</evidence>
<dbReference type="Proteomes" id="UP001165120">
    <property type="component" value="Unassembled WGS sequence"/>
</dbReference>
<accession>A0A9W6WEY8</accession>
<comment type="caution">
    <text evidence="4">The sequence shown here is derived from an EMBL/GenBank/DDBJ whole genome shotgun (WGS) entry which is preliminary data.</text>
</comment>
<dbReference type="GO" id="GO:0016491">
    <property type="term" value="F:oxidoreductase activity"/>
    <property type="evidence" value="ECO:0007669"/>
    <property type="project" value="InterPro"/>
</dbReference>